<protein>
    <recommendedName>
        <fullName evidence="8">S-adenosyl-L-methionine-dependent methyltransferase</fullName>
    </recommendedName>
</protein>
<dbReference type="Proteomes" id="UP001055712">
    <property type="component" value="Unassembled WGS sequence"/>
</dbReference>
<dbReference type="Gene3D" id="2.40.50.1070">
    <property type="match status" value="1"/>
</dbReference>
<organism evidence="6 7">
    <name type="scientific">Chlorella vulgaris</name>
    <name type="common">Green alga</name>
    <dbReference type="NCBI Taxonomy" id="3077"/>
    <lineage>
        <taxon>Eukaryota</taxon>
        <taxon>Viridiplantae</taxon>
        <taxon>Chlorophyta</taxon>
        <taxon>core chlorophytes</taxon>
        <taxon>Trebouxiophyceae</taxon>
        <taxon>Chlorellales</taxon>
        <taxon>Chlorellaceae</taxon>
        <taxon>Chlorella clade</taxon>
        <taxon>Chlorella</taxon>
    </lineage>
</organism>
<keyword evidence="1 4" id="KW-0489">Methyltransferase</keyword>
<gene>
    <name evidence="6" type="ORF">D9Q98_003302</name>
</gene>
<evidence type="ECO:0000256" key="4">
    <source>
        <dbReference type="PROSITE-ProRule" id="PRU01024"/>
    </source>
</evidence>
<dbReference type="OrthoDB" id="10250660at2759"/>
<evidence type="ECO:0000256" key="1">
    <source>
        <dbReference type="ARBA" id="ARBA00022603"/>
    </source>
</evidence>
<evidence type="ECO:0008006" key="8">
    <source>
        <dbReference type="Google" id="ProtNLM"/>
    </source>
</evidence>
<feature type="binding site" evidence="4">
    <location>
        <position position="429"/>
    </location>
    <ligand>
        <name>S-adenosyl-L-methionine</name>
        <dbReference type="ChEBI" id="CHEBI:59789"/>
    </ligand>
</feature>
<comment type="caution">
    <text evidence="6">The sequence shown here is derived from an EMBL/GenBank/DDBJ whole genome shotgun (WGS) entry which is preliminary data.</text>
</comment>
<dbReference type="InterPro" id="IPR029063">
    <property type="entry name" value="SAM-dependent_MTases_sf"/>
</dbReference>
<dbReference type="GO" id="GO:0008173">
    <property type="term" value="F:RNA methyltransferase activity"/>
    <property type="evidence" value="ECO:0007669"/>
    <property type="project" value="InterPro"/>
</dbReference>
<evidence type="ECO:0000256" key="5">
    <source>
        <dbReference type="SAM" id="MobiDB-lite"/>
    </source>
</evidence>
<keyword evidence="2 4" id="KW-0808">Transferase</keyword>
<comment type="caution">
    <text evidence="4">Lacks conserved residue(s) required for the propagation of feature annotation.</text>
</comment>
<feature type="binding site" evidence="4">
    <location>
        <position position="364"/>
    </location>
    <ligand>
        <name>S-adenosyl-L-methionine</name>
        <dbReference type="ChEBI" id="CHEBI:59789"/>
    </ligand>
</feature>
<keyword evidence="7" id="KW-1185">Reference proteome</keyword>
<dbReference type="Gene3D" id="3.40.50.150">
    <property type="entry name" value="Vaccinia Virus protein VP39"/>
    <property type="match status" value="1"/>
</dbReference>
<evidence type="ECO:0000256" key="3">
    <source>
        <dbReference type="ARBA" id="ARBA00022691"/>
    </source>
</evidence>
<dbReference type="InterPro" id="IPR053304">
    <property type="entry name" value="RNA_M5U_MTase"/>
</dbReference>
<evidence type="ECO:0000313" key="6">
    <source>
        <dbReference type="EMBL" id="KAI3433490.1"/>
    </source>
</evidence>
<evidence type="ECO:0000256" key="2">
    <source>
        <dbReference type="ARBA" id="ARBA00022679"/>
    </source>
</evidence>
<name>A0A9D4YZA9_CHLVU</name>
<dbReference type="PROSITE" id="PS51687">
    <property type="entry name" value="SAM_MT_RNA_M5U"/>
    <property type="match status" value="1"/>
</dbReference>
<comment type="similarity">
    <text evidence="4">Belongs to the class I-like SAM-binding methyltransferase superfamily. RNA M5U methyltransferase family.</text>
</comment>
<dbReference type="GO" id="GO:0032259">
    <property type="term" value="P:methylation"/>
    <property type="evidence" value="ECO:0007669"/>
    <property type="project" value="UniProtKB-KW"/>
</dbReference>
<dbReference type="GO" id="GO:0006396">
    <property type="term" value="P:RNA processing"/>
    <property type="evidence" value="ECO:0007669"/>
    <property type="project" value="InterPro"/>
</dbReference>
<reference evidence="6" key="2">
    <citation type="submission" date="2020-11" db="EMBL/GenBank/DDBJ databases">
        <authorList>
            <person name="Cecchin M."/>
            <person name="Marcolungo L."/>
            <person name="Rossato M."/>
            <person name="Girolomoni L."/>
            <person name="Cosentino E."/>
            <person name="Cuine S."/>
            <person name="Li-Beisson Y."/>
            <person name="Delledonne M."/>
            <person name="Ballottari M."/>
        </authorList>
    </citation>
    <scope>NUCLEOTIDE SEQUENCE</scope>
    <source>
        <strain evidence="6">211/11P</strain>
        <tissue evidence="6">Whole cell</tissue>
    </source>
</reference>
<feature type="binding site" evidence="4">
    <location>
        <position position="314"/>
    </location>
    <ligand>
        <name>S-adenosyl-L-methionine</name>
        <dbReference type="ChEBI" id="CHEBI:59789"/>
    </ligand>
</feature>
<dbReference type="SUPFAM" id="SSF53335">
    <property type="entry name" value="S-adenosyl-L-methionine-dependent methyltransferases"/>
    <property type="match status" value="1"/>
</dbReference>
<feature type="region of interest" description="Disordered" evidence="5">
    <location>
        <begin position="1"/>
        <end position="42"/>
    </location>
</feature>
<dbReference type="InterPro" id="IPR010280">
    <property type="entry name" value="U5_MeTrfase_fam"/>
</dbReference>
<keyword evidence="3 4" id="KW-0949">S-adenosyl-L-methionine</keyword>
<evidence type="ECO:0000313" key="7">
    <source>
        <dbReference type="Proteomes" id="UP001055712"/>
    </source>
</evidence>
<feature type="active site" description="Nucleophile" evidence="4">
    <location>
        <position position="460"/>
    </location>
</feature>
<dbReference type="EMBL" id="SIDB01000004">
    <property type="protein sequence ID" value="KAI3433490.1"/>
    <property type="molecule type" value="Genomic_DNA"/>
</dbReference>
<dbReference type="PANTHER" id="PTHR47548:SF1">
    <property type="entry name" value="S-ADENOSYL-L-METHIONINE-DEPENDENT METHYLTRANSFERASES SUPERFAMILY PROTEIN"/>
    <property type="match status" value="1"/>
</dbReference>
<feature type="compositionally biased region" description="Basic residues" evidence="5">
    <location>
        <begin position="28"/>
        <end position="39"/>
    </location>
</feature>
<dbReference type="AlphaFoldDB" id="A0A9D4YZA9"/>
<proteinExistence type="inferred from homology"/>
<accession>A0A9D4YZA9</accession>
<dbReference type="PANTHER" id="PTHR47548">
    <property type="entry name" value="BNAA06G32370D PROTEIN"/>
    <property type="match status" value="1"/>
</dbReference>
<feature type="compositionally biased region" description="Polar residues" evidence="5">
    <location>
        <begin position="1"/>
        <end position="16"/>
    </location>
</feature>
<sequence>MSAMTSRTLRCTSQATEHGASPAAATPRQRRLAKNKRQHKEGLEWRQQVLEEPATLSPPPPAAVGRGLPLSCPHFEACSGCTLDSNLDNPPVLHKAKAFFEDECGLGSFQLHTSSESAQGWRQRARLAVRRDGSGRPVVGLFDKGSHAITAIPSCVVHHPAINQAADLVQQALEACAVEPYIEGNGSGQLRYVQLTVVDQQAAGPPSGGTGASTAAAPAVQLVLVWNSEAAAEEGDSEGSASLAALSALASHLWQQGSQSADRPPLLHSVWANFQPARTNVILGPEWRLLHGAELAWTRLGSADICFGPGSFMQANYAAMDRCLQVMQEHVPPGSVVADLHAGVGTIGLSLAATRQPRSVAAVEINGQGQGSFEHAAARLQHSLAAAPPAGASDGSSSTTPPMQLGYHVAAAGSDPGRWCRNATTVVCDPPRKGLEASLLRWLCAVAPEQGPAHMLYLSCSFASLRRDATTLLASGRWRLRHAEGFLFVPGTNHIETLAVLSARQVPARHDGAAHTTNAPHPPCCNALRSHS</sequence>
<reference evidence="6" key="1">
    <citation type="journal article" date="2019" name="Plant J.">
        <title>Chlorella vulgaris genome assembly and annotation reveals the molecular basis for metabolic acclimation to high light conditions.</title>
        <authorList>
            <person name="Cecchin M."/>
            <person name="Marcolungo L."/>
            <person name="Rossato M."/>
            <person name="Girolomoni L."/>
            <person name="Cosentino E."/>
            <person name="Cuine S."/>
            <person name="Li-Beisson Y."/>
            <person name="Delledonne M."/>
            <person name="Ballottari M."/>
        </authorList>
    </citation>
    <scope>NUCLEOTIDE SEQUENCE</scope>
    <source>
        <strain evidence="6">211/11P</strain>
    </source>
</reference>